<dbReference type="PANTHER" id="PTHR37539">
    <property type="entry name" value="SECRETED PROTEIN-RELATED"/>
    <property type="match status" value="1"/>
</dbReference>
<dbReference type="InterPro" id="IPR037473">
    <property type="entry name" value="Lcp-like"/>
</dbReference>
<dbReference type="EMBL" id="BKZW01000002">
    <property type="protein sequence ID" value="GER89666.1"/>
    <property type="molecule type" value="Genomic_DNA"/>
</dbReference>
<evidence type="ECO:0000313" key="3">
    <source>
        <dbReference type="EMBL" id="GER89666.1"/>
    </source>
</evidence>
<feature type="region of interest" description="Disordered" evidence="1">
    <location>
        <begin position="384"/>
        <end position="410"/>
    </location>
</feature>
<accession>A0A5J4KWT5</accession>
<dbReference type="Pfam" id="PF09995">
    <property type="entry name" value="MPAB_Lcp_cat"/>
    <property type="match status" value="1"/>
</dbReference>
<protein>
    <recommendedName>
        <fullName evidence="2">ER-bound oxygenase mpaB/mpaB'/Rubber oxygenase catalytic domain-containing protein</fullName>
    </recommendedName>
</protein>
<evidence type="ECO:0000259" key="2">
    <source>
        <dbReference type="Pfam" id="PF09995"/>
    </source>
</evidence>
<feature type="domain" description="ER-bound oxygenase mpaB/mpaB'/Rubber oxygenase catalytic" evidence="2">
    <location>
        <begin position="132"/>
        <end position="340"/>
    </location>
</feature>
<dbReference type="InterPro" id="IPR018713">
    <property type="entry name" value="MPAB/Lcp_cat_dom"/>
</dbReference>
<proteinExistence type="predicted"/>
<reference evidence="3 4" key="1">
    <citation type="submission" date="2019-10" db="EMBL/GenBank/DDBJ databases">
        <title>Dictyobacter vulcani sp. nov., within the class Ktedonobacteria, isolated from soil of volcanic Mt. Zao.</title>
        <authorList>
            <person name="Zheng Y."/>
            <person name="Wang C.M."/>
            <person name="Sakai Y."/>
            <person name="Abe K."/>
            <person name="Yokota A."/>
            <person name="Yabe S."/>
        </authorList>
    </citation>
    <scope>NUCLEOTIDE SEQUENCE [LARGE SCALE GENOMIC DNA]</scope>
    <source>
        <strain evidence="3 4">W12</strain>
    </source>
</reference>
<dbReference type="GO" id="GO:0016491">
    <property type="term" value="F:oxidoreductase activity"/>
    <property type="evidence" value="ECO:0007669"/>
    <property type="project" value="InterPro"/>
</dbReference>
<keyword evidence="4" id="KW-1185">Reference proteome</keyword>
<dbReference type="Proteomes" id="UP000326912">
    <property type="component" value="Unassembled WGS sequence"/>
</dbReference>
<comment type="caution">
    <text evidence="3">The sequence shown here is derived from an EMBL/GenBank/DDBJ whole genome shotgun (WGS) entry which is preliminary data.</text>
</comment>
<evidence type="ECO:0000313" key="4">
    <source>
        <dbReference type="Proteomes" id="UP000326912"/>
    </source>
</evidence>
<dbReference type="PANTHER" id="PTHR37539:SF1">
    <property type="entry name" value="ER-BOUND OXYGENASE MPAB_MPAB'_RUBBER OXYGENASE CATALYTIC DOMAIN-CONTAINING PROTEIN"/>
    <property type="match status" value="1"/>
</dbReference>
<dbReference type="RefSeq" id="WP_151757527.1">
    <property type="nucleotide sequence ID" value="NZ_BKZW01000002.1"/>
</dbReference>
<organism evidence="3 4">
    <name type="scientific">Dictyobacter vulcani</name>
    <dbReference type="NCBI Taxonomy" id="2607529"/>
    <lineage>
        <taxon>Bacteria</taxon>
        <taxon>Bacillati</taxon>
        <taxon>Chloroflexota</taxon>
        <taxon>Ktedonobacteria</taxon>
        <taxon>Ktedonobacterales</taxon>
        <taxon>Dictyobacteraceae</taxon>
        <taxon>Dictyobacter</taxon>
    </lineage>
</organism>
<evidence type="ECO:0000256" key="1">
    <source>
        <dbReference type="SAM" id="MobiDB-lite"/>
    </source>
</evidence>
<name>A0A5J4KWT5_9CHLR</name>
<dbReference type="AlphaFoldDB" id="A0A5J4KWT5"/>
<gene>
    <name evidence="3" type="ORF">KDW_38280</name>
</gene>
<sequence length="410" mass="46485">MDTQQPLFSTQYFIPPSSLINLQQARQRFGEQKIQLLVELMYTGDARADAVIKEIDELGTEAREKLNRGISYGLETVDHPSPAIQAFLEDIERYPNWVDMERLRRGSEAFLSIGSTWLTLSLGPGSLTHTYSSPSIASVLVKTGNLTKMAQRRLLETGTWNIASILPGGLLRGADGYIHNVQVRLLHARVRKTLLQRHWDQNAMGMPINQVEMTRTWLDFTYVPFSALHKFGITFTDHELSDLYHFWQYIAYLLGIDERLYRDVTDQKSAQEILELIDSTTEGASQDSKVLVQAMLEAITGILQPTLKLPPATIFNLVSAITRHLHGNTLADQLGIKKTWISMLMPAITLINRAQRAWNRRNPAAKQHSINRTVKIFQQIPPLEGPTTYQRNANDPTRSELPQTLTTQIK</sequence>
<feature type="compositionally biased region" description="Polar residues" evidence="1">
    <location>
        <begin position="387"/>
        <end position="410"/>
    </location>
</feature>